<reference evidence="3 4" key="1">
    <citation type="journal article" date="2010" name="J. Bacteriol.">
        <title>Genome sequence of the oligotrophic marine Gammaproteobacterium HTCC2143, isolated from the Oregon Coast.</title>
        <authorList>
            <person name="Oh H.M."/>
            <person name="Kang I."/>
            <person name="Ferriera S."/>
            <person name="Giovannoni S.J."/>
            <person name="Cho J.C."/>
        </authorList>
    </citation>
    <scope>NUCLEOTIDE SEQUENCE [LARGE SCALE GENOMIC DNA]</scope>
    <source>
        <strain evidence="3 4">HTCC2143</strain>
    </source>
</reference>
<dbReference type="AlphaFoldDB" id="A0Y7P6"/>
<evidence type="ECO:0000259" key="2">
    <source>
        <dbReference type="Pfam" id="PF00487"/>
    </source>
</evidence>
<proteinExistence type="predicted"/>
<dbReference type="Proteomes" id="UP000004931">
    <property type="component" value="Unassembled WGS sequence"/>
</dbReference>
<dbReference type="GO" id="GO:0042284">
    <property type="term" value="F:sphingolipid delta-4 desaturase activity"/>
    <property type="evidence" value="ECO:0007669"/>
    <property type="project" value="TreeGrafter"/>
</dbReference>
<sequence>MKTNLTDEELRSLSTRSDLKAAWMFFCNYAIVIASFIIVFFWTNPITIILAIFLLGARQLGFGVLVHECGHGTLFKSKGLNQLMGDWFAAPAVFSNMGAYSHVHRRHHRLAGSENDPDLPNYKDYPVSRSRLRRKLVRDLSGKTGWRQISGIASSITNFHNLRIDQQEALTRGLIFNITLLGLTAAVGATWLFILWVIAFIFVNPLISRIRQIGEHAAVPDLYNLDPRLHTRSIIASWVERLFICPMGVNYHLEHHLLASIPVYNLPKMHDLLKNNDFYSTTHITQGYRELYGQVTTR</sequence>
<evidence type="ECO:0000256" key="1">
    <source>
        <dbReference type="SAM" id="Phobius"/>
    </source>
</evidence>
<keyword evidence="1" id="KW-1133">Transmembrane helix</keyword>
<keyword evidence="1" id="KW-0812">Transmembrane</keyword>
<dbReference type="OrthoDB" id="9800167at2"/>
<feature type="domain" description="Fatty acid desaturase" evidence="2">
    <location>
        <begin position="48"/>
        <end position="275"/>
    </location>
</feature>
<dbReference type="eggNOG" id="COG3239">
    <property type="taxonomic scope" value="Bacteria"/>
</dbReference>
<protein>
    <recommendedName>
        <fullName evidence="2">Fatty acid desaturase domain-containing protein</fullName>
    </recommendedName>
</protein>
<organism evidence="3 4">
    <name type="scientific">marine gamma proteobacterium HTCC2143</name>
    <dbReference type="NCBI Taxonomy" id="247633"/>
    <lineage>
        <taxon>Bacteria</taxon>
        <taxon>Pseudomonadati</taxon>
        <taxon>Pseudomonadota</taxon>
        <taxon>Gammaproteobacteria</taxon>
        <taxon>Cellvibrionales</taxon>
        <taxon>Spongiibacteraceae</taxon>
        <taxon>BD1-7 clade</taxon>
    </lineage>
</organism>
<accession>A0Y7P6</accession>
<dbReference type="PANTHER" id="PTHR12879">
    <property type="entry name" value="SPHINGOLIPID DELTA 4 DESATURASE/C-4 HYDROXYLASE PROTEIN DES2"/>
    <property type="match status" value="1"/>
</dbReference>
<evidence type="ECO:0000313" key="4">
    <source>
        <dbReference type="Proteomes" id="UP000004931"/>
    </source>
</evidence>
<gene>
    <name evidence="3" type="ORF">GP2143_12881</name>
</gene>
<evidence type="ECO:0000313" key="3">
    <source>
        <dbReference type="EMBL" id="EAW32150.1"/>
    </source>
</evidence>
<feature type="transmembrane region" description="Helical" evidence="1">
    <location>
        <begin position="21"/>
        <end position="42"/>
    </location>
</feature>
<dbReference type="PANTHER" id="PTHR12879:SF8">
    <property type="entry name" value="SPHINGOLIPID DELTA(4)-DESATURASE DES1"/>
    <property type="match status" value="1"/>
</dbReference>
<feature type="transmembrane region" description="Helical" evidence="1">
    <location>
        <begin position="174"/>
        <end position="203"/>
    </location>
</feature>
<dbReference type="CDD" id="cd03510">
    <property type="entry name" value="Rhizobitoxine-FADS-like"/>
    <property type="match status" value="1"/>
</dbReference>
<comment type="caution">
    <text evidence="3">The sequence shown here is derived from an EMBL/GenBank/DDBJ whole genome shotgun (WGS) entry which is preliminary data.</text>
</comment>
<dbReference type="STRING" id="247633.GP2143_12881"/>
<dbReference type="GO" id="GO:0016020">
    <property type="term" value="C:membrane"/>
    <property type="evidence" value="ECO:0007669"/>
    <property type="project" value="GOC"/>
</dbReference>
<name>A0Y7P6_9GAMM</name>
<keyword evidence="4" id="KW-1185">Reference proteome</keyword>
<dbReference type="EMBL" id="AAVT01000001">
    <property type="protein sequence ID" value="EAW32150.1"/>
    <property type="molecule type" value="Genomic_DNA"/>
</dbReference>
<dbReference type="GO" id="GO:0046513">
    <property type="term" value="P:ceramide biosynthetic process"/>
    <property type="evidence" value="ECO:0007669"/>
    <property type="project" value="TreeGrafter"/>
</dbReference>
<keyword evidence="1" id="KW-0472">Membrane</keyword>
<dbReference type="Pfam" id="PF00487">
    <property type="entry name" value="FA_desaturase"/>
    <property type="match status" value="1"/>
</dbReference>
<dbReference type="InterPro" id="IPR005804">
    <property type="entry name" value="FA_desaturase_dom"/>
</dbReference>